<dbReference type="PANTHER" id="PTHR22916">
    <property type="entry name" value="GLYCOSYLTRANSFERASE"/>
    <property type="match status" value="1"/>
</dbReference>
<dbReference type="Proteomes" id="UP000450676">
    <property type="component" value="Unassembled WGS sequence"/>
</dbReference>
<keyword evidence="2" id="KW-0808">Transferase</keyword>
<dbReference type="Pfam" id="PF00535">
    <property type="entry name" value="Glycos_transf_2"/>
    <property type="match status" value="1"/>
</dbReference>
<reference evidence="2 3" key="1">
    <citation type="submission" date="2019-12" db="EMBL/GenBank/DDBJ databases">
        <title>Novel species isolated from a subtropical stream in China.</title>
        <authorList>
            <person name="Lu H."/>
        </authorList>
    </citation>
    <scope>NUCLEOTIDE SEQUENCE [LARGE SCALE GENOMIC DNA]</scope>
    <source>
        <strain evidence="2 3">FT127W</strain>
    </source>
</reference>
<dbReference type="InterPro" id="IPR001173">
    <property type="entry name" value="Glyco_trans_2-like"/>
</dbReference>
<gene>
    <name evidence="2" type="ORF">GTP77_22480</name>
</gene>
<comment type="caution">
    <text evidence="2">The sequence shown here is derived from an EMBL/GenBank/DDBJ whole genome shotgun (WGS) entry which is preliminary data.</text>
</comment>
<dbReference type="Gene3D" id="3.90.550.10">
    <property type="entry name" value="Spore Coat Polysaccharide Biosynthesis Protein SpsA, Chain A"/>
    <property type="match status" value="1"/>
</dbReference>
<protein>
    <submittedName>
        <fullName evidence="2">Glycosyltransferase</fullName>
    </submittedName>
</protein>
<organism evidence="2 3">
    <name type="scientific">Pseudoduganella aquatica</name>
    <dbReference type="NCBI Taxonomy" id="2660641"/>
    <lineage>
        <taxon>Bacteria</taxon>
        <taxon>Pseudomonadati</taxon>
        <taxon>Pseudomonadota</taxon>
        <taxon>Betaproteobacteria</taxon>
        <taxon>Burkholderiales</taxon>
        <taxon>Oxalobacteraceae</taxon>
        <taxon>Telluria group</taxon>
        <taxon>Pseudoduganella</taxon>
    </lineage>
</organism>
<dbReference type="EMBL" id="WWCU01000032">
    <property type="protein sequence ID" value="MYN10092.1"/>
    <property type="molecule type" value="Genomic_DNA"/>
</dbReference>
<feature type="domain" description="Glycosyltransferase 2-like" evidence="1">
    <location>
        <begin position="5"/>
        <end position="133"/>
    </location>
</feature>
<accession>A0A7X4KPD2</accession>
<evidence type="ECO:0000313" key="3">
    <source>
        <dbReference type="Proteomes" id="UP000450676"/>
    </source>
</evidence>
<dbReference type="RefSeq" id="WP_161074389.1">
    <property type="nucleotide sequence ID" value="NZ_CP086370.1"/>
</dbReference>
<dbReference type="AlphaFoldDB" id="A0A7X4KPD2"/>
<evidence type="ECO:0000313" key="2">
    <source>
        <dbReference type="EMBL" id="MYN10092.1"/>
    </source>
</evidence>
<dbReference type="SUPFAM" id="SSF53448">
    <property type="entry name" value="Nucleotide-diphospho-sugar transferases"/>
    <property type="match status" value="1"/>
</dbReference>
<evidence type="ECO:0000259" key="1">
    <source>
        <dbReference type="Pfam" id="PF00535"/>
    </source>
</evidence>
<keyword evidence="3" id="KW-1185">Reference proteome</keyword>
<proteinExistence type="predicted"/>
<dbReference type="InterPro" id="IPR029044">
    <property type="entry name" value="Nucleotide-diphossugar_trans"/>
</dbReference>
<sequence>MPRVTVITATYNGTRYLSAAIDSVLAQSLADFEYIIINDGSTDGTAALLQEYAARDPRIRLVHRPTASGGPTVPKNLALAMASAPYVCFLDHDDYFHPEKLAQLCAGMDAHPEWVGAFHDVQLVEEDGKPHSGTYLSNADFKQIAAAHLAPLGQDWYDCGERFYEFMSLRYAAIHTISVILAPGRLLQDPVSFRARFRGSDDTDLWLRVGFQGRLGYLDQVLAFYRQHGSNLSSDNVAMTQNAVELHEDNYLRARARLRKPEMAAYRKKILSYRNSLAYGLNRAGRYADARTVYRDMLRAGPSLRALRGIGKSWLLQLLGR</sequence>
<dbReference type="GO" id="GO:0016758">
    <property type="term" value="F:hexosyltransferase activity"/>
    <property type="evidence" value="ECO:0007669"/>
    <property type="project" value="UniProtKB-ARBA"/>
</dbReference>
<dbReference type="PANTHER" id="PTHR22916:SF3">
    <property type="entry name" value="UDP-GLCNAC:BETAGAL BETA-1,3-N-ACETYLGLUCOSAMINYLTRANSFERASE-LIKE PROTEIN 1"/>
    <property type="match status" value="1"/>
</dbReference>
<name>A0A7X4KPD2_9BURK</name>